<evidence type="ECO:0000313" key="3">
    <source>
        <dbReference type="Proteomes" id="UP001293718"/>
    </source>
</evidence>
<reference evidence="2 3" key="1">
    <citation type="submission" date="2023-11" db="EMBL/GenBank/DDBJ databases">
        <title>Draft genome of Azohydromonas lata strain H1 (DSM1123), a polyhydroxyalkanoate producer.</title>
        <authorList>
            <person name="Traversa D."/>
            <person name="D'Addabbo P."/>
            <person name="Pazzani C."/>
            <person name="Manzari C."/>
            <person name="Chiara M."/>
            <person name="Scrascia M."/>
        </authorList>
    </citation>
    <scope>NUCLEOTIDE SEQUENCE [LARGE SCALE GENOMIC DNA]</scope>
    <source>
        <strain evidence="2 3">H1</strain>
    </source>
</reference>
<protein>
    <submittedName>
        <fullName evidence="2">3',5'-cyclic-nucleotide phosphodiesterase</fullName>
        <ecNumber evidence="2">3.1.4.17</ecNumber>
    </submittedName>
</protein>
<accession>A0ABU5IBH4</accession>
<evidence type="ECO:0000259" key="1">
    <source>
        <dbReference type="SMART" id="SM00849"/>
    </source>
</evidence>
<comment type="caution">
    <text evidence="2">The sequence shown here is derived from an EMBL/GenBank/DDBJ whole genome shotgun (WGS) entry which is preliminary data.</text>
</comment>
<dbReference type="CDD" id="cd07735">
    <property type="entry name" value="class_II_PDE_MBL-fold"/>
    <property type="match status" value="1"/>
</dbReference>
<feature type="domain" description="Metallo-beta-lactamase" evidence="1">
    <location>
        <begin position="17"/>
        <end position="208"/>
    </location>
</feature>
<dbReference type="Gene3D" id="3.60.15.10">
    <property type="entry name" value="Ribonuclease Z/Hydroxyacylglutathione hydrolase-like"/>
    <property type="match status" value="1"/>
</dbReference>
<dbReference type="Proteomes" id="UP001293718">
    <property type="component" value="Unassembled WGS sequence"/>
</dbReference>
<organism evidence="2 3">
    <name type="scientific">Azohydromonas lata</name>
    <dbReference type="NCBI Taxonomy" id="45677"/>
    <lineage>
        <taxon>Bacteria</taxon>
        <taxon>Pseudomonadati</taxon>
        <taxon>Pseudomonadota</taxon>
        <taxon>Betaproteobacteria</taxon>
        <taxon>Burkholderiales</taxon>
        <taxon>Sphaerotilaceae</taxon>
        <taxon>Azohydromonas</taxon>
    </lineage>
</organism>
<dbReference type="SMART" id="SM00849">
    <property type="entry name" value="Lactamase_B"/>
    <property type="match status" value="1"/>
</dbReference>
<dbReference type="EC" id="3.1.4.17" evidence="2"/>
<evidence type="ECO:0000313" key="2">
    <source>
        <dbReference type="EMBL" id="MDZ5456447.1"/>
    </source>
</evidence>
<dbReference type="GO" id="GO:0004114">
    <property type="term" value="F:3',5'-cyclic-nucleotide phosphodiesterase activity"/>
    <property type="evidence" value="ECO:0007669"/>
    <property type="project" value="UniProtKB-EC"/>
</dbReference>
<dbReference type="InterPro" id="IPR036866">
    <property type="entry name" value="RibonucZ/Hydroxyglut_hydro"/>
</dbReference>
<dbReference type="InterPro" id="IPR001279">
    <property type="entry name" value="Metallo-B-lactamas"/>
</dbReference>
<dbReference type="SUPFAM" id="SSF56281">
    <property type="entry name" value="Metallo-hydrolase/oxidoreductase"/>
    <property type="match status" value="1"/>
</dbReference>
<gene>
    <name evidence="2" type="ORF">SM757_07655</name>
</gene>
<dbReference type="Pfam" id="PF12706">
    <property type="entry name" value="Lactamase_B_2"/>
    <property type="match status" value="1"/>
</dbReference>
<dbReference type="EMBL" id="JAXOJX010000008">
    <property type="protein sequence ID" value="MDZ5456447.1"/>
    <property type="molecule type" value="Genomic_DNA"/>
</dbReference>
<dbReference type="PANTHER" id="PTHR28283">
    <property type="entry name" value="3',5'-CYCLIC-NUCLEOTIDE PHOSPHODIESTERASE 1"/>
    <property type="match status" value="1"/>
</dbReference>
<dbReference type="RefSeq" id="WP_066330794.1">
    <property type="nucleotide sequence ID" value="NZ_JAXOJX010000008.1"/>
</dbReference>
<dbReference type="PANTHER" id="PTHR28283:SF1">
    <property type="entry name" value="3',5'-CYCLIC-NUCLEOTIDE PHOSPHODIESTERASE 1"/>
    <property type="match status" value="1"/>
</dbReference>
<proteinExistence type="predicted"/>
<name>A0ABU5IBH4_9BURK</name>
<keyword evidence="2" id="KW-0378">Hydrolase</keyword>
<keyword evidence="3" id="KW-1185">Reference proteome</keyword>
<dbReference type="InterPro" id="IPR000396">
    <property type="entry name" value="Pdiesterase2"/>
</dbReference>
<dbReference type="PRINTS" id="PR00388">
    <property type="entry name" value="PDIESTERASE2"/>
</dbReference>
<sequence length="259" mass="27979">MDIRVLGCAGAIAAGSFTTSFLLDGDVLVDAGTGVGTLTLEELARIDHILLSHSHLDHVLGVPLLADSVMRLRAAAGRGPIRVHALPETLQTLREHVFNNRIWPDFTRLPSEQSPVLVLQPLAVGDVLVLGERRIEVLSAHHTVPAVGFAASATPGGPCWVYTGDTGPNEPLWQRLAQLPVAHLVIETSFCDEEATLAQLSRHLCPSMLAELPLSDLPAPAQLHITHVKPGEVKTVMEQLRRHGLKARALRSGDRLTLR</sequence>